<protein>
    <submittedName>
        <fullName evidence="8">Glycosyl transferase</fullName>
    </submittedName>
</protein>
<dbReference type="RefSeq" id="WP_086089094.1">
    <property type="nucleotide sequence ID" value="NZ_CP021112.1"/>
</dbReference>
<dbReference type="OrthoDB" id="9783652at2"/>
<dbReference type="STRING" id="1235591.CAK95_17630"/>
<reference evidence="8 9" key="1">
    <citation type="submission" date="2017-05" db="EMBL/GenBank/DDBJ databases">
        <title>Full genome sequence of Pseudorhodoplanes sinuspersici.</title>
        <authorList>
            <person name="Dastgheib S.M.M."/>
            <person name="Shavandi M."/>
            <person name="Tirandaz H."/>
        </authorList>
    </citation>
    <scope>NUCLEOTIDE SEQUENCE [LARGE SCALE GENOMIC DNA]</scope>
    <source>
        <strain evidence="8 9">RIPI110</strain>
    </source>
</reference>
<feature type="binding site" evidence="7">
    <location>
        <position position="223"/>
    </location>
    <ligand>
        <name>Mg(2+)</name>
        <dbReference type="ChEBI" id="CHEBI:18420"/>
    </ligand>
</feature>
<dbReference type="PANTHER" id="PTHR22926">
    <property type="entry name" value="PHOSPHO-N-ACETYLMURAMOYL-PENTAPEPTIDE-TRANSFERASE"/>
    <property type="match status" value="1"/>
</dbReference>
<keyword evidence="2" id="KW-1003">Cell membrane</keyword>
<evidence type="ECO:0000256" key="7">
    <source>
        <dbReference type="PIRSR" id="PIRSR600715-1"/>
    </source>
</evidence>
<evidence type="ECO:0000256" key="6">
    <source>
        <dbReference type="ARBA" id="ARBA00023136"/>
    </source>
</evidence>
<dbReference type="GO" id="GO:0046872">
    <property type="term" value="F:metal ion binding"/>
    <property type="evidence" value="ECO:0007669"/>
    <property type="project" value="UniProtKB-KW"/>
</dbReference>
<keyword evidence="6" id="KW-0472">Membrane</keyword>
<dbReference type="EMBL" id="CP021112">
    <property type="protein sequence ID" value="ARQ00699.1"/>
    <property type="molecule type" value="Genomic_DNA"/>
</dbReference>
<dbReference type="AlphaFoldDB" id="A0A1W6ZTG5"/>
<evidence type="ECO:0000256" key="3">
    <source>
        <dbReference type="ARBA" id="ARBA00022679"/>
    </source>
</evidence>
<evidence type="ECO:0000256" key="4">
    <source>
        <dbReference type="ARBA" id="ARBA00022692"/>
    </source>
</evidence>
<dbReference type="GO" id="GO:0044038">
    <property type="term" value="P:cell wall macromolecule biosynthetic process"/>
    <property type="evidence" value="ECO:0007669"/>
    <property type="project" value="TreeGrafter"/>
</dbReference>
<dbReference type="InterPro" id="IPR000715">
    <property type="entry name" value="Glycosyl_transferase_4"/>
</dbReference>
<dbReference type="GO" id="GO:0005886">
    <property type="term" value="C:plasma membrane"/>
    <property type="evidence" value="ECO:0007669"/>
    <property type="project" value="UniProtKB-SubCell"/>
</dbReference>
<keyword evidence="4" id="KW-0812">Transmembrane</keyword>
<sequence>MSAALEPFRHWTLAALTIVICAAAFTSILIVWLRPWLIRYAMARPNARSSHTTPTPQGGGIAIVTAWIVVSGAAMTATGTWSNQIAFSIVTVFAATILIAVLGAVDDIKPMGVVPRLLFQFIAVASVIAVLPANFQMTPFLPWWLERALLVLAGIWFVNLVNFMDGLDWMTVAEMVPVAGGLVLLGALDVLPPYAVVCALALLGALLGFAPFNRPVARLFLGDVGSLPLGLIVGWLLALLANKGHLAAALLLPLYYLMDATVTLLRRLAKGERVWQAHRSHFYQRATDNGFTVKQVVAHVFGVNVLLVALALLCVQFNTPTAEIAALAAGVVIVGWLLARFSRRRT</sequence>
<dbReference type="Pfam" id="PF00953">
    <property type="entry name" value="Glycos_transf_4"/>
    <property type="match status" value="1"/>
</dbReference>
<dbReference type="KEGG" id="psin:CAK95_17630"/>
<evidence type="ECO:0000256" key="2">
    <source>
        <dbReference type="ARBA" id="ARBA00022475"/>
    </source>
</evidence>
<dbReference type="PANTHER" id="PTHR22926:SF3">
    <property type="entry name" value="UNDECAPRENYL-PHOSPHATE ALPHA-N-ACETYLGLUCOSAMINYL 1-PHOSPHATE TRANSFERASE"/>
    <property type="match status" value="1"/>
</dbReference>
<comment type="subcellular location">
    <subcellularLocation>
        <location evidence="1">Cell membrane</location>
        <topology evidence="1">Multi-pass membrane protein</topology>
    </subcellularLocation>
</comment>
<keyword evidence="7" id="KW-0479">Metal-binding</keyword>
<keyword evidence="5" id="KW-1133">Transmembrane helix</keyword>
<evidence type="ECO:0000256" key="1">
    <source>
        <dbReference type="ARBA" id="ARBA00004651"/>
    </source>
</evidence>
<organism evidence="8 9">
    <name type="scientific">Pseudorhodoplanes sinuspersici</name>
    <dbReference type="NCBI Taxonomy" id="1235591"/>
    <lineage>
        <taxon>Bacteria</taxon>
        <taxon>Pseudomonadati</taxon>
        <taxon>Pseudomonadota</taxon>
        <taxon>Alphaproteobacteria</taxon>
        <taxon>Hyphomicrobiales</taxon>
        <taxon>Pseudorhodoplanes</taxon>
    </lineage>
</organism>
<dbReference type="CDD" id="cd06854">
    <property type="entry name" value="GT_WbpL_WbcO_like"/>
    <property type="match status" value="1"/>
</dbReference>
<keyword evidence="3 8" id="KW-0808">Transferase</keyword>
<dbReference type="GO" id="GO:0009103">
    <property type="term" value="P:lipopolysaccharide biosynthetic process"/>
    <property type="evidence" value="ECO:0007669"/>
    <property type="project" value="TreeGrafter"/>
</dbReference>
<dbReference type="GO" id="GO:0016780">
    <property type="term" value="F:phosphotransferase activity, for other substituted phosphate groups"/>
    <property type="evidence" value="ECO:0007669"/>
    <property type="project" value="InterPro"/>
</dbReference>
<evidence type="ECO:0000313" key="9">
    <source>
        <dbReference type="Proteomes" id="UP000194137"/>
    </source>
</evidence>
<dbReference type="Proteomes" id="UP000194137">
    <property type="component" value="Chromosome"/>
</dbReference>
<evidence type="ECO:0000313" key="8">
    <source>
        <dbReference type="EMBL" id="ARQ00699.1"/>
    </source>
</evidence>
<feature type="binding site" evidence="7">
    <location>
        <position position="162"/>
    </location>
    <ligand>
        <name>Mg(2+)</name>
        <dbReference type="ChEBI" id="CHEBI:18420"/>
    </ligand>
</feature>
<keyword evidence="9" id="KW-1185">Reference proteome</keyword>
<proteinExistence type="predicted"/>
<comment type="cofactor">
    <cofactor evidence="7">
        <name>Mg(2+)</name>
        <dbReference type="ChEBI" id="CHEBI:18420"/>
    </cofactor>
</comment>
<accession>A0A1W6ZTG5</accession>
<dbReference type="GO" id="GO:0071555">
    <property type="term" value="P:cell wall organization"/>
    <property type="evidence" value="ECO:0007669"/>
    <property type="project" value="TreeGrafter"/>
</dbReference>
<gene>
    <name evidence="8" type="ORF">CAK95_17630</name>
</gene>
<name>A0A1W6ZTG5_9HYPH</name>
<evidence type="ECO:0000256" key="5">
    <source>
        <dbReference type="ARBA" id="ARBA00022989"/>
    </source>
</evidence>
<keyword evidence="7" id="KW-0460">Magnesium</keyword>